<sequence>MSYAVRLLYTALQKLLITQLILVFLVMLVYAYLEGSNSALAAGYGGGITLINGIIMAWRVSRVSNKSTLAALSGISASFGSTLFLMGIGMGVLKLNPLAILISFSIAHLGYVYLGHQINRASN</sequence>
<organism evidence="7 8">
    <name type="scientific">Candidatus Nitrosoglobus terrae</name>
    <dbReference type="NCBI Taxonomy" id="1630141"/>
    <lineage>
        <taxon>Bacteria</taxon>
        <taxon>Pseudomonadati</taxon>
        <taxon>Pseudomonadota</taxon>
        <taxon>Gammaproteobacteria</taxon>
        <taxon>Chromatiales</taxon>
        <taxon>Chromatiaceae</taxon>
        <taxon>Candidatus Nitrosoglobus</taxon>
    </lineage>
</organism>
<evidence type="ECO:0000256" key="3">
    <source>
        <dbReference type="ARBA" id="ARBA00022692"/>
    </source>
</evidence>
<dbReference type="Pfam" id="PF03899">
    <property type="entry name" value="ATP-synt_I"/>
    <property type="match status" value="1"/>
</dbReference>
<keyword evidence="5 6" id="KW-0472">Membrane</keyword>
<dbReference type="Proteomes" id="UP000243679">
    <property type="component" value="Chromosome"/>
</dbReference>
<feature type="transmembrane region" description="Helical" evidence="6">
    <location>
        <begin position="70"/>
        <end position="92"/>
    </location>
</feature>
<gene>
    <name evidence="7" type="ORF">TAO_1832</name>
</gene>
<keyword evidence="8" id="KW-1185">Reference proteome</keyword>
<feature type="transmembrane region" description="Helical" evidence="6">
    <location>
        <begin position="39"/>
        <end position="58"/>
    </location>
</feature>
<keyword evidence="2" id="KW-1003">Cell membrane</keyword>
<dbReference type="OrthoDB" id="5772950at2"/>
<evidence type="ECO:0000256" key="5">
    <source>
        <dbReference type="ARBA" id="ARBA00023136"/>
    </source>
</evidence>
<evidence type="ECO:0000313" key="8">
    <source>
        <dbReference type="Proteomes" id="UP000243679"/>
    </source>
</evidence>
<dbReference type="KEGG" id="ntt:TAO_1832"/>
<evidence type="ECO:0000256" key="2">
    <source>
        <dbReference type="ARBA" id="ARBA00022475"/>
    </source>
</evidence>
<protein>
    <submittedName>
        <fullName evidence="7">ATP synthase I chain</fullName>
    </submittedName>
</protein>
<evidence type="ECO:0000313" key="7">
    <source>
        <dbReference type="EMBL" id="BAW81202.1"/>
    </source>
</evidence>
<evidence type="ECO:0000256" key="4">
    <source>
        <dbReference type="ARBA" id="ARBA00022989"/>
    </source>
</evidence>
<dbReference type="InterPro" id="IPR005598">
    <property type="entry name" value="ATP_synth_I"/>
</dbReference>
<feature type="transmembrane region" description="Helical" evidence="6">
    <location>
        <begin position="98"/>
        <end position="114"/>
    </location>
</feature>
<dbReference type="EMBL" id="AP014836">
    <property type="protein sequence ID" value="BAW81202.1"/>
    <property type="molecule type" value="Genomic_DNA"/>
</dbReference>
<feature type="transmembrane region" description="Helical" evidence="6">
    <location>
        <begin position="12"/>
        <end position="33"/>
    </location>
</feature>
<reference evidence="7 8" key="1">
    <citation type="journal article" date="2017" name="ISME J.">
        <title>An acid-tolerant ammonia-oxidizing ?-proteobacterium from soil.</title>
        <authorList>
            <person name="Hayatsu M."/>
            <person name="Tago K."/>
            <person name="Uchiyama I."/>
            <person name="Toyoda A."/>
            <person name="Wang Y."/>
            <person name="Shimomura Y."/>
            <person name="Okubo T."/>
            <person name="Kurisu F."/>
            <person name="Hirono Y."/>
            <person name="Nonaka K."/>
            <person name="Akiyama H."/>
            <person name="Itoh T."/>
            <person name="Takami H."/>
        </authorList>
    </citation>
    <scope>NUCLEOTIDE SEQUENCE [LARGE SCALE GENOMIC DNA]</scope>
    <source>
        <strain evidence="7 8">TAO100</strain>
    </source>
</reference>
<keyword evidence="3 6" id="KW-0812">Transmembrane</keyword>
<dbReference type="AlphaFoldDB" id="A0A1Q2SQ06"/>
<keyword evidence="4 6" id="KW-1133">Transmembrane helix</keyword>
<proteinExistence type="predicted"/>
<accession>A0A1Q2SQ06</accession>
<comment type="subcellular location">
    <subcellularLocation>
        <location evidence="1">Cell membrane</location>
        <topology evidence="1">Multi-pass membrane protein</topology>
    </subcellularLocation>
</comment>
<name>A0A1Q2SQ06_9GAMM</name>
<evidence type="ECO:0000256" key="1">
    <source>
        <dbReference type="ARBA" id="ARBA00004651"/>
    </source>
</evidence>
<dbReference type="RefSeq" id="WP_096527669.1">
    <property type="nucleotide sequence ID" value="NZ_AP014836.1"/>
</dbReference>
<evidence type="ECO:0000256" key="6">
    <source>
        <dbReference type="SAM" id="Phobius"/>
    </source>
</evidence>
<dbReference type="GO" id="GO:0005886">
    <property type="term" value="C:plasma membrane"/>
    <property type="evidence" value="ECO:0007669"/>
    <property type="project" value="UniProtKB-SubCell"/>
</dbReference>